<evidence type="ECO:0000313" key="2">
    <source>
        <dbReference type="Proteomes" id="UP000694941"/>
    </source>
</evidence>
<evidence type="ECO:0000313" key="3">
    <source>
        <dbReference type="RefSeq" id="XP_013792841.2"/>
    </source>
</evidence>
<feature type="transmembrane region" description="Helical" evidence="1">
    <location>
        <begin position="55"/>
        <end position="79"/>
    </location>
</feature>
<dbReference type="RefSeq" id="XP_013792841.2">
    <property type="nucleotide sequence ID" value="XM_013937387.2"/>
</dbReference>
<organism evidence="2 3">
    <name type="scientific">Limulus polyphemus</name>
    <name type="common">Atlantic horseshoe crab</name>
    <dbReference type="NCBI Taxonomy" id="6850"/>
    <lineage>
        <taxon>Eukaryota</taxon>
        <taxon>Metazoa</taxon>
        <taxon>Ecdysozoa</taxon>
        <taxon>Arthropoda</taxon>
        <taxon>Chelicerata</taxon>
        <taxon>Merostomata</taxon>
        <taxon>Xiphosura</taxon>
        <taxon>Limulidae</taxon>
        <taxon>Limulus</taxon>
    </lineage>
</organism>
<gene>
    <name evidence="3" type="primary">LOC106476758</name>
</gene>
<protein>
    <submittedName>
        <fullName evidence="3">Glutamate receptor ionotropic, kainate 2-like</fullName>
    </submittedName>
</protein>
<accession>A0ABM1C217</accession>
<name>A0ABM1C217_LIMPO</name>
<sequence length="131" mass="14530">SIYRTPLSSGILKLQESGILHVLKERWWKQKKGGGQCVESKKGSSSVRELGLANVGGVFVVLLGGLAIATVVAVLEFFWKTKKMAGEDREPVCKEMLKEMKFALSCRSSTKSVARKPELENNDCLKIYLKL</sequence>
<evidence type="ECO:0000256" key="1">
    <source>
        <dbReference type="SAM" id="Phobius"/>
    </source>
</evidence>
<reference evidence="3" key="1">
    <citation type="submission" date="2025-08" db="UniProtKB">
        <authorList>
            <consortium name="RefSeq"/>
        </authorList>
    </citation>
    <scope>IDENTIFICATION</scope>
    <source>
        <tissue evidence="3">Muscle</tissue>
    </source>
</reference>
<feature type="non-terminal residue" evidence="3">
    <location>
        <position position="131"/>
    </location>
</feature>
<feature type="non-terminal residue" evidence="3">
    <location>
        <position position="1"/>
    </location>
</feature>
<dbReference type="Proteomes" id="UP000694941">
    <property type="component" value="Unplaced"/>
</dbReference>
<keyword evidence="1" id="KW-0472">Membrane</keyword>
<keyword evidence="2" id="KW-1185">Reference proteome</keyword>
<dbReference type="GeneID" id="106476758"/>
<proteinExistence type="predicted"/>
<keyword evidence="1" id="KW-0812">Transmembrane</keyword>
<keyword evidence="1" id="KW-1133">Transmembrane helix</keyword>